<dbReference type="InterPro" id="IPR036739">
    <property type="entry name" value="SLC41_membr_dom_sf"/>
</dbReference>
<proteinExistence type="inferred from homology"/>
<dbReference type="SUPFAM" id="SSF158791">
    <property type="entry name" value="MgtE N-terminal domain-like"/>
    <property type="match status" value="1"/>
</dbReference>
<comment type="subcellular location">
    <subcellularLocation>
        <location evidence="9">Cell membrane</location>
        <topology evidence="9">Multi-pass membrane protein</topology>
    </subcellularLocation>
    <subcellularLocation>
        <location evidence="1">Membrane</location>
        <topology evidence="1">Multi-pass membrane protein</topology>
    </subcellularLocation>
</comment>
<evidence type="ECO:0000256" key="1">
    <source>
        <dbReference type="ARBA" id="ARBA00004141"/>
    </source>
</evidence>
<feature type="transmembrane region" description="Helical" evidence="9">
    <location>
        <begin position="390"/>
        <end position="416"/>
    </location>
</feature>
<dbReference type="PANTHER" id="PTHR43773">
    <property type="entry name" value="MAGNESIUM TRANSPORTER MGTE"/>
    <property type="match status" value="1"/>
</dbReference>
<comment type="similarity">
    <text evidence="2 9">Belongs to the SLC41A transporter family.</text>
</comment>
<dbReference type="SUPFAM" id="SSF54631">
    <property type="entry name" value="CBS-domain pair"/>
    <property type="match status" value="1"/>
</dbReference>
<feature type="transmembrane region" description="Helical" evidence="9">
    <location>
        <begin position="315"/>
        <end position="342"/>
    </location>
</feature>
<dbReference type="Proteomes" id="UP001157186">
    <property type="component" value="Unassembled WGS sequence"/>
</dbReference>
<feature type="transmembrane region" description="Helical" evidence="9">
    <location>
        <begin position="428"/>
        <end position="451"/>
    </location>
</feature>
<evidence type="ECO:0000313" key="11">
    <source>
        <dbReference type="EMBL" id="GLX77933.1"/>
    </source>
</evidence>
<dbReference type="InterPro" id="IPR000644">
    <property type="entry name" value="CBS_dom"/>
</dbReference>
<sequence length="453" mass="49597">MPEISEQEYSQQRLQQVNEALGSGMFVYVRKLLQNMPAYDLALILESSPTKSRTILWQLIDHDHHGEVLEELNEEVRKGILKNIRPEKLAAVAEGMDVDDLAEVLRTLPDSVYREVLNSMDSQDRSRVETALSYEEDTAGGIMNTDTMTIRPDVTVDVVLRYLRLKGELPEATDSFYVVDRQDHFIGAVSLTAIVTSKPEEVISSLIDEEITAINVEMPETEVAQLFERYDWVSAPVIDEEKHLLGRITIDDVVDIIREEAEHSMMSMAGLDDEADTFAPIVKSTQQRSIWLGVNLVTALMAVAVSSMFEEILGQLAILAILNTLVPSMGGVAGNQTLTLVIRGIALGHVGESNSKALLYKELAVGFLNGIIWALLIATVVALWKQDMVLGGVIAFAMLMNLTAAGIAGVSIPLILKKMDIDPALAGSVILTTITDVVGIFAFLGTATLFLGT</sequence>
<dbReference type="RefSeq" id="WP_284243830.1">
    <property type="nucleotide sequence ID" value="NZ_BSST01000001.1"/>
</dbReference>
<dbReference type="Pfam" id="PF03448">
    <property type="entry name" value="MgtE_N"/>
    <property type="match status" value="1"/>
</dbReference>
<organism evidence="11 12">
    <name type="scientific">Thalassotalea insulae</name>
    <dbReference type="NCBI Taxonomy" id="2056778"/>
    <lineage>
        <taxon>Bacteria</taxon>
        <taxon>Pseudomonadati</taxon>
        <taxon>Pseudomonadota</taxon>
        <taxon>Gammaproteobacteria</taxon>
        <taxon>Alteromonadales</taxon>
        <taxon>Colwelliaceae</taxon>
        <taxon>Thalassotalea</taxon>
    </lineage>
</organism>
<keyword evidence="8" id="KW-0129">CBS domain</keyword>
<dbReference type="Pfam" id="PF00571">
    <property type="entry name" value="CBS"/>
    <property type="match status" value="2"/>
</dbReference>
<evidence type="ECO:0000313" key="12">
    <source>
        <dbReference type="Proteomes" id="UP001157186"/>
    </source>
</evidence>
<dbReference type="Pfam" id="PF01769">
    <property type="entry name" value="MgtE"/>
    <property type="match status" value="1"/>
</dbReference>
<feature type="domain" description="CBS" evidence="10">
    <location>
        <begin position="207"/>
        <end position="265"/>
    </location>
</feature>
<evidence type="ECO:0000256" key="3">
    <source>
        <dbReference type="ARBA" id="ARBA00022448"/>
    </source>
</evidence>
<feature type="domain" description="CBS" evidence="10">
    <location>
        <begin position="143"/>
        <end position="205"/>
    </location>
</feature>
<keyword evidence="6 9" id="KW-1133">Transmembrane helix</keyword>
<dbReference type="EMBL" id="BSST01000001">
    <property type="protein sequence ID" value="GLX77933.1"/>
    <property type="molecule type" value="Genomic_DNA"/>
</dbReference>
<dbReference type="PANTHER" id="PTHR43773:SF1">
    <property type="entry name" value="MAGNESIUM TRANSPORTER MGTE"/>
    <property type="match status" value="1"/>
</dbReference>
<evidence type="ECO:0000256" key="2">
    <source>
        <dbReference type="ARBA" id="ARBA00009749"/>
    </source>
</evidence>
<keyword evidence="9" id="KW-1003">Cell membrane</keyword>
<gene>
    <name evidence="11" type="ORF">tinsulaeT_12730</name>
</gene>
<dbReference type="InterPro" id="IPR006668">
    <property type="entry name" value="Mg_transptr_MgtE_intracell_dom"/>
</dbReference>
<evidence type="ECO:0000256" key="8">
    <source>
        <dbReference type="PROSITE-ProRule" id="PRU00703"/>
    </source>
</evidence>
<keyword evidence="12" id="KW-1185">Reference proteome</keyword>
<evidence type="ECO:0000256" key="7">
    <source>
        <dbReference type="ARBA" id="ARBA00023136"/>
    </source>
</evidence>
<comment type="subunit">
    <text evidence="9">Homodimer.</text>
</comment>
<evidence type="ECO:0000256" key="9">
    <source>
        <dbReference type="RuleBase" id="RU362011"/>
    </source>
</evidence>
<evidence type="ECO:0000256" key="6">
    <source>
        <dbReference type="ARBA" id="ARBA00022989"/>
    </source>
</evidence>
<dbReference type="Gene3D" id="1.10.357.20">
    <property type="entry name" value="SLC41 divalent cation transporters, integral membrane domain"/>
    <property type="match status" value="1"/>
</dbReference>
<dbReference type="InterPro" id="IPR006669">
    <property type="entry name" value="MgtE_transporter"/>
</dbReference>
<name>A0ABQ6GPM9_9GAMM</name>
<feature type="transmembrane region" description="Helical" evidence="9">
    <location>
        <begin position="290"/>
        <end position="309"/>
    </location>
</feature>
<keyword evidence="5 9" id="KW-0460">Magnesium</keyword>
<dbReference type="InterPro" id="IPR006667">
    <property type="entry name" value="SLC41_membr_dom"/>
</dbReference>
<dbReference type="SMART" id="SM00924">
    <property type="entry name" value="MgtE_N"/>
    <property type="match status" value="1"/>
</dbReference>
<dbReference type="SUPFAM" id="SSF161093">
    <property type="entry name" value="MgtE membrane domain-like"/>
    <property type="match status" value="1"/>
</dbReference>
<dbReference type="InterPro" id="IPR038076">
    <property type="entry name" value="MgtE_N_sf"/>
</dbReference>
<dbReference type="SMART" id="SM00116">
    <property type="entry name" value="CBS"/>
    <property type="match status" value="2"/>
</dbReference>
<evidence type="ECO:0000256" key="5">
    <source>
        <dbReference type="ARBA" id="ARBA00022842"/>
    </source>
</evidence>
<reference evidence="11 12" key="1">
    <citation type="submission" date="2023-03" db="EMBL/GenBank/DDBJ databases">
        <title>Draft genome sequence of Thalassotalea insulae KCTC 62186T.</title>
        <authorList>
            <person name="Sawabe T."/>
        </authorList>
    </citation>
    <scope>NUCLEOTIDE SEQUENCE [LARGE SCALE GENOMIC DNA]</scope>
    <source>
        <strain evidence="11 12">KCTC 62186</strain>
    </source>
</reference>
<dbReference type="InterPro" id="IPR046342">
    <property type="entry name" value="CBS_dom_sf"/>
</dbReference>
<accession>A0ABQ6GPM9</accession>
<evidence type="ECO:0000259" key="10">
    <source>
        <dbReference type="PROSITE" id="PS51371"/>
    </source>
</evidence>
<dbReference type="Gene3D" id="3.10.580.10">
    <property type="entry name" value="CBS-domain"/>
    <property type="match status" value="1"/>
</dbReference>
<dbReference type="NCBIfam" id="TIGR00400">
    <property type="entry name" value="mgtE"/>
    <property type="match status" value="1"/>
</dbReference>
<keyword evidence="3 9" id="KW-0813">Transport</keyword>
<dbReference type="Gene3D" id="1.25.60.10">
    <property type="entry name" value="MgtE N-terminal domain-like"/>
    <property type="match status" value="1"/>
</dbReference>
<keyword evidence="7 9" id="KW-0472">Membrane</keyword>
<keyword evidence="9" id="KW-0479">Metal-binding</keyword>
<comment type="caution">
    <text evidence="11">The sequence shown here is derived from an EMBL/GenBank/DDBJ whole genome shotgun (WGS) entry which is preliminary data.</text>
</comment>
<comment type="function">
    <text evidence="9">Acts as a magnesium transporter.</text>
</comment>
<dbReference type="CDD" id="cd04606">
    <property type="entry name" value="CBS_pair_Mg_transporter"/>
    <property type="match status" value="1"/>
</dbReference>
<keyword evidence="4 9" id="KW-0812">Transmembrane</keyword>
<evidence type="ECO:0000256" key="4">
    <source>
        <dbReference type="ARBA" id="ARBA00022692"/>
    </source>
</evidence>
<feature type="transmembrane region" description="Helical" evidence="9">
    <location>
        <begin position="363"/>
        <end position="384"/>
    </location>
</feature>
<protein>
    <recommendedName>
        <fullName evidence="9">Magnesium transporter MgtE</fullName>
    </recommendedName>
</protein>
<dbReference type="PROSITE" id="PS51371">
    <property type="entry name" value="CBS"/>
    <property type="match status" value="2"/>
</dbReference>